<comment type="cofactor">
    <cofactor evidence="1">
        <name>Mn(2+)</name>
        <dbReference type="ChEBI" id="CHEBI:29035"/>
    </cofactor>
</comment>
<evidence type="ECO:0000256" key="3">
    <source>
        <dbReference type="ARBA" id="ARBA00022722"/>
    </source>
</evidence>
<dbReference type="GO" id="GO:0046872">
    <property type="term" value="F:metal ion binding"/>
    <property type="evidence" value="ECO:0007669"/>
    <property type="project" value="UniProtKB-KW"/>
</dbReference>
<evidence type="ECO:0000256" key="5">
    <source>
        <dbReference type="ARBA" id="ARBA00022763"/>
    </source>
</evidence>
<comment type="cofactor">
    <cofactor evidence="2">
        <name>Mg(2+)</name>
        <dbReference type="ChEBI" id="CHEBI:18420"/>
    </cofactor>
</comment>
<evidence type="ECO:0000256" key="4">
    <source>
        <dbReference type="ARBA" id="ARBA00022723"/>
    </source>
</evidence>
<evidence type="ECO:0000313" key="10">
    <source>
        <dbReference type="EMBL" id="PZG54548.1"/>
    </source>
</evidence>
<evidence type="ECO:0000256" key="6">
    <source>
        <dbReference type="ARBA" id="ARBA00022801"/>
    </source>
</evidence>
<dbReference type="PANTHER" id="PTHR15822:SF4">
    <property type="entry name" value="TYROSYL-DNA PHOSPHODIESTERASE 2"/>
    <property type="match status" value="1"/>
</dbReference>
<reference evidence="10 11" key="1">
    <citation type="submission" date="2018-01" db="EMBL/GenBank/DDBJ databases">
        <title>Draft genome sequence of Sphaerisporangium sp. 7K107.</title>
        <authorList>
            <person name="Sahin N."/>
            <person name="Saygin H."/>
            <person name="Ay H."/>
        </authorList>
    </citation>
    <scope>NUCLEOTIDE SEQUENCE [LARGE SCALE GENOMIC DNA]</scope>
    <source>
        <strain evidence="10 11">7K107</strain>
    </source>
</reference>
<dbReference type="InterPro" id="IPR036691">
    <property type="entry name" value="Endo/exonu/phosph_ase_sf"/>
</dbReference>
<dbReference type="InterPro" id="IPR051547">
    <property type="entry name" value="TDP2-like"/>
</dbReference>
<keyword evidence="10" id="KW-0269">Exonuclease</keyword>
<dbReference type="EMBL" id="POUA01000016">
    <property type="protein sequence ID" value="PZG54548.1"/>
    <property type="molecule type" value="Genomic_DNA"/>
</dbReference>
<protein>
    <submittedName>
        <fullName evidence="10">Endonuclease/exonuclease/phosphatase</fullName>
    </submittedName>
</protein>
<keyword evidence="6" id="KW-0378">Hydrolase</keyword>
<evidence type="ECO:0000259" key="9">
    <source>
        <dbReference type="Pfam" id="PF03372"/>
    </source>
</evidence>
<dbReference type="Pfam" id="PF03372">
    <property type="entry name" value="Exo_endo_phos"/>
    <property type="match status" value="1"/>
</dbReference>
<name>A0A2W2HXM6_9ACTN</name>
<dbReference type="RefSeq" id="WP_111165666.1">
    <property type="nucleotide sequence ID" value="NZ_POUA01000016.1"/>
</dbReference>
<dbReference type="InterPro" id="IPR005135">
    <property type="entry name" value="Endo/exonuclease/phosphatase"/>
</dbReference>
<dbReference type="AlphaFoldDB" id="A0A2W2HXM6"/>
<evidence type="ECO:0000313" key="11">
    <source>
        <dbReference type="Proteomes" id="UP000248544"/>
    </source>
</evidence>
<keyword evidence="4" id="KW-0479">Metal-binding</keyword>
<dbReference type="GO" id="GO:0004519">
    <property type="term" value="F:endonuclease activity"/>
    <property type="evidence" value="ECO:0007669"/>
    <property type="project" value="UniProtKB-KW"/>
</dbReference>
<comment type="caution">
    <text evidence="10">The sequence shown here is derived from an EMBL/GenBank/DDBJ whole genome shotgun (WGS) entry which is preliminary data.</text>
</comment>
<organism evidence="10 11">
    <name type="scientific">Spongiactinospora gelatinilytica</name>
    <dbReference type="NCBI Taxonomy" id="2666298"/>
    <lineage>
        <taxon>Bacteria</taxon>
        <taxon>Bacillati</taxon>
        <taxon>Actinomycetota</taxon>
        <taxon>Actinomycetes</taxon>
        <taxon>Streptosporangiales</taxon>
        <taxon>Streptosporangiaceae</taxon>
        <taxon>Spongiactinospora</taxon>
    </lineage>
</organism>
<evidence type="ECO:0000256" key="7">
    <source>
        <dbReference type="ARBA" id="ARBA00022842"/>
    </source>
</evidence>
<evidence type="ECO:0000256" key="8">
    <source>
        <dbReference type="ARBA" id="ARBA00023204"/>
    </source>
</evidence>
<evidence type="ECO:0000256" key="1">
    <source>
        <dbReference type="ARBA" id="ARBA00001936"/>
    </source>
</evidence>
<proteinExistence type="predicted"/>
<dbReference type="SUPFAM" id="SSF56219">
    <property type="entry name" value="DNase I-like"/>
    <property type="match status" value="1"/>
</dbReference>
<dbReference type="GO" id="GO:0004527">
    <property type="term" value="F:exonuclease activity"/>
    <property type="evidence" value="ECO:0007669"/>
    <property type="project" value="UniProtKB-KW"/>
</dbReference>
<keyword evidence="5" id="KW-0227">DNA damage</keyword>
<sequence length="230" mass="24810">MTIRVATYNVHGMRDDVPALVRVIRATRPDILCVQEVPRRWSWRRKRARLAAETGMIVAAGRRRGGTAVLTGPGVRVLRAETHLLRFYFFLERRATAIAVVESGGLRVAVASVHLDLHVAARARHAEEAVTLLEAAAEPYGAALVLAGDINEQAHQDTFRHLAGRLADCYARAPRGEGMTFTARRPAKRIDAVFAGPGLSIVSCGGVDADPADLAAASDHLPVVAELRAS</sequence>
<keyword evidence="11" id="KW-1185">Reference proteome</keyword>
<evidence type="ECO:0000256" key="2">
    <source>
        <dbReference type="ARBA" id="ARBA00001946"/>
    </source>
</evidence>
<gene>
    <name evidence="10" type="ORF">C1I98_03820</name>
</gene>
<dbReference type="Gene3D" id="3.60.10.10">
    <property type="entry name" value="Endonuclease/exonuclease/phosphatase"/>
    <property type="match status" value="1"/>
</dbReference>
<accession>A0A2W2HXM6</accession>
<keyword evidence="10" id="KW-0255">Endonuclease</keyword>
<dbReference type="GO" id="GO:0006281">
    <property type="term" value="P:DNA repair"/>
    <property type="evidence" value="ECO:0007669"/>
    <property type="project" value="UniProtKB-KW"/>
</dbReference>
<keyword evidence="7" id="KW-0460">Magnesium</keyword>
<dbReference type="PANTHER" id="PTHR15822">
    <property type="entry name" value="TRAF AND TNF RECEPTOR-ASSOCIATED PROTEIN"/>
    <property type="match status" value="1"/>
</dbReference>
<feature type="domain" description="Endonuclease/exonuclease/phosphatase" evidence="9">
    <location>
        <begin position="6"/>
        <end position="220"/>
    </location>
</feature>
<keyword evidence="8" id="KW-0234">DNA repair</keyword>
<keyword evidence="3" id="KW-0540">Nuclease</keyword>
<dbReference type="Proteomes" id="UP000248544">
    <property type="component" value="Unassembled WGS sequence"/>
</dbReference>